<dbReference type="PANTHER" id="PTHR31232">
    <property type="match status" value="1"/>
</dbReference>
<dbReference type="Proteomes" id="UP001159364">
    <property type="component" value="Linkage Group LG07"/>
</dbReference>
<evidence type="ECO:0000256" key="6">
    <source>
        <dbReference type="RuleBase" id="RU367044"/>
    </source>
</evidence>
<keyword evidence="3 6" id="KW-0713">Self-incompatibility</keyword>
<evidence type="ECO:0000256" key="1">
    <source>
        <dbReference type="ARBA" id="ARBA00004613"/>
    </source>
</evidence>
<dbReference type="Pfam" id="PF05938">
    <property type="entry name" value="Self-incomp_S1"/>
    <property type="match status" value="1"/>
</dbReference>
<organism evidence="7 8">
    <name type="scientific">Erythroxylum novogranatense</name>
    <dbReference type="NCBI Taxonomy" id="1862640"/>
    <lineage>
        <taxon>Eukaryota</taxon>
        <taxon>Viridiplantae</taxon>
        <taxon>Streptophyta</taxon>
        <taxon>Embryophyta</taxon>
        <taxon>Tracheophyta</taxon>
        <taxon>Spermatophyta</taxon>
        <taxon>Magnoliopsida</taxon>
        <taxon>eudicotyledons</taxon>
        <taxon>Gunneridae</taxon>
        <taxon>Pentapetalae</taxon>
        <taxon>rosids</taxon>
        <taxon>fabids</taxon>
        <taxon>Malpighiales</taxon>
        <taxon>Erythroxylaceae</taxon>
        <taxon>Erythroxylum</taxon>
    </lineage>
</organism>
<sequence length="117" mass="13964">MMKCSGNQQHYTTVRIFNKMKDGSSFTIHCKSKDDDLGSHVIEVGKSYEWKFRINFWSTTLFFCNTYWKDKFIGFNAFDAKRDSTRCDWVCIWDGFEDGLYGYLEKPPIPDLHYVWK</sequence>
<dbReference type="GO" id="GO:0005576">
    <property type="term" value="C:extracellular region"/>
    <property type="evidence" value="ECO:0007669"/>
    <property type="project" value="UniProtKB-SubCell"/>
</dbReference>
<dbReference type="EMBL" id="JAIWQS010000007">
    <property type="protein sequence ID" value="KAJ8759238.1"/>
    <property type="molecule type" value="Genomic_DNA"/>
</dbReference>
<comment type="caution">
    <text evidence="7">The sequence shown here is derived from an EMBL/GenBank/DDBJ whole genome shotgun (WGS) entry which is preliminary data.</text>
</comment>
<gene>
    <name evidence="7" type="ORF">K2173_006758</name>
</gene>
<keyword evidence="4 6" id="KW-0964">Secreted</keyword>
<keyword evidence="5" id="KW-0732">Signal</keyword>
<evidence type="ECO:0000256" key="2">
    <source>
        <dbReference type="ARBA" id="ARBA00005581"/>
    </source>
</evidence>
<reference evidence="7 8" key="1">
    <citation type="submission" date="2021-09" db="EMBL/GenBank/DDBJ databases">
        <title>Genomic insights and catalytic innovation underlie evolution of tropane alkaloids biosynthesis.</title>
        <authorList>
            <person name="Wang Y.-J."/>
            <person name="Tian T."/>
            <person name="Huang J.-P."/>
            <person name="Huang S.-X."/>
        </authorList>
    </citation>
    <scope>NUCLEOTIDE SEQUENCE [LARGE SCALE GENOMIC DNA]</scope>
    <source>
        <strain evidence="7">KIB-2018</strain>
        <tissue evidence="7">Leaf</tissue>
    </source>
</reference>
<evidence type="ECO:0000313" key="8">
    <source>
        <dbReference type="Proteomes" id="UP001159364"/>
    </source>
</evidence>
<protein>
    <recommendedName>
        <fullName evidence="6">S-protein homolog</fullName>
    </recommendedName>
</protein>
<proteinExistence type="inferred from homology"/>
<comment type="subcellular location">
    <subcellularLocation>
        <location evidence="1 6">Secreted</location>
    </subcellularLocation>
</comment>
<evidence type="ECO:0000313" key="7">
    <source>
        <dbReference type="EMBL" id="KAJ8759238.1"/>
    </source>
</evidence>
<accession>A0AAV8SY44</accession>
<evidence type="ECO:0000256" key="5">
    <source>
        <dbReference type="ARBA" id="ARBA00022729"/>
    </source>
</evidence>
<dbReference type="GO" id="GO:0060320">
    <property type="term" value="P:rejection of self pollen"/>
    <property type="evidence" value="ECO:0007669"/>
    <property type="project" value="UniProtKB-KW"/>
</dbReference>
<dbReference type="AlphaFoldDB" id="A0AAV8SY44"/>
<evidence type="ECO:0000256" key="3">
    <source>
        <dbReference type="ARBA" id="ARBA00022471"/>
    </source>
</evidence>
<dbReference type="PANTHER" id="PTHR31232:SF18">
    <property type="entry name" value="S-PROTEIN HOMOLOG"/>
    <property type="match status" value="1"/>
</dbReference>
<keyword evidence="8" id="KW-1185">Reference proteome</keyword>
<dbReference type="InterPro" id="IPR010264">
    <property type="entry name" value="Self-incomp_S1"/>
</dbReference>
<evidence type="ECO:0000256" key="4">
    <source>
        <dbReference type="ARBA" id="ARBA00022525"/>
    </source>
</evidence>
<comment type="similarity">
    <text evidence="2 6">Belongs to the plant self-incompatibility (S1) protein family.</text>
</comment>
<name>A0AAV8SY44_9ROSI</name>